<feature type="compositionally biased region" description="Low complexity" evidence="1">
    <location>
        <begin position="20"/>
        <end position="34"/>
    </location>
</feature>
<feature type="transmembrane region" description="Helical" evidence="2">
    <location>
        <begin position="114"/>
        <end position="138"/>
    </location>
</feature>
<dbReference type="InParanoid" id="E9EFA2"/>
<keyword evidence="2" id="KW-0472">Membrane</keyword>
<evidence type="ECO:0000313" key="4">
    <source>
        <dbReference type="Proteomes" id="UP000002499"/>
    </source>
</evidence>
<accession>E9EFA2</accession>
<organism evidence="4">
    <name type="scientific">Metarhizium acridum (strain CQMa 102)</name>
    <dbReference type="NCBI Taxonomy" id="655827"/>
    <lineage>
        <taxon>Eukaryota</taxon>
        <taxon>Fungi</taxon>
        <taxon>Dikarya</taxon>
        <taxon>Ascomycota</taxon>
        <taxon>Pezizomycotina</taxon>
        <taxon>Sordariomycetes</taxon>
        <taxon>Hypocreomycetidae</taxon>
        <taxon>Hypocreales</taxon>
        <taxon>Clavicipitaceae</taxon>
        <taxon>Metarhizium</taxon>
    </lineage>
</organism>
<dbReference type="Proteomes" id="UP000002499">
    <property type="component" value="Unassembled WGS sequence"/>
</dbReference>
<name>E9EFA2_METAQ</name>
<evidence type="ECO:0000313" key="3">
    <source>
        <dbReference type="EMBL" id="EFY85418.1"/>
    </source>
</evidence>
<evidence type="ECO:0000256" key="1">
    <source>
        <dbReference type="SAM" id="MobiDB-lite"/>
    </source>
</evidence>
<dbReference type="eggNOG" id="ENOG502SWYF">
    <property type="taxonomic scope" value="Eukaryota"/>
</dbReference>
<keyword evidence="4" id="KW-1185">Reference proteome</keyword>
<feature type="compositionally biased region" description="Polar residues" evidence="1">
    <location>
        <begin position="1"/>
        <end position="16"/>
    </location>
</feature>
<dbReference type="OrthoDB" id="3499003at2759"/>
<dbReference type="Gene3D" id="3.50.4.10">
    <property type="entry name" value="Hepatocyte Growth Factor"/>
    <property type="match status" value="1"/>
</dbReference>
<dbReference type="AlphaFoldDB" id="E9EFA2"/>
<proteinExistence type="predicted"/>
<keyword evidence="2" id="KW-1133">Transmembrane helix</keyword>
<protein>
    <recommendedName>
        <fullName evidence="5">Apple domain-containing protein</fullName>
    </recommendedName>
</protein>
<reference evidence="3 4" key="1">
    <citation type="journal article" date="2011" name="PLoS Genet.">
        <title>Genome sequencing and comparative transcriptomics of the model entomopathogenic fungi Metarhizium anisopliae and M. acridum.</title>
        <authorList>
            <person name="Gao Q."/>
            <person name="Jin K."/>
            <person name="Ying S.H."/>
            <person name="Zhang Y."/>
            <person name="Xiao G."/>
            <person name="Shang Y."/>
            <person name="Duan Z."/>
            <person name="Hu X."/>
            <person name="Xie X.Q."/>
            <person name="Zhou G."/>
            <person name="Peng G."/>
            <person name="Luo Z."/>
            <person name="Huang W."/>
            <person name="Wang B."/>
            <person name="Fang W."/>
            <person name="Wang S."/>
            <person name="Zhong Y."/>
            <person name="Ma L.J."/>
            <person name="St Leger R.J."/>
            <person name="Zhao G.P."/>
            <person name="Pei Y."/>
            <person name="Feng M.G."/>
            <person name="Xia Y."/>
            <person name="Wang C."/>
        </authorList>
    </citation>
    <scope>NUCLEOTIDE SEQUENCE [LARGE SCALE GENOMIC DNA]</scope>
    <source>
        <strain evidence="3 4">CQMa 102</strain>
    </source>
</reference>
<keyword evidence="2" id="KW-0812">Transmembrane</keyword>
<dbReference type="HOGENOM" id="CLU_062451_1_0_1"/>
<evidence type="ECO:0008006" key="5">
    <source>
        <dbReference type="Google" id="ProtNLM"/>
    </source>
</evidence>
<dbReference type="OMA" id="GWDFAIL"/>
<dbReference type="EMBL" id="GL698578">
    <property type="protein sequence ID" value="EFY85418.1"/>
    <property type="molecule type" value="Genomic_DNA"/>
</dbReference>
<evidence type="ECO:0000256" key="2">
    <source>
        <dbReference type="SAM" id="Phobius"/>
    </source>
</evidence>
<sequence length="313" mass="32952">MDMSTQRDAANDNSRGPAQPSNTNTSSSPDSDSSGANRPTTPTKPKGVAWAEDQLTFYREGTPPPLEHDGYYQQDSLSTGPHAAGAYSYDYSYDHVAPPAPIPQATICGLGKRLFCMVVAAAILGVAIAVGVGVGVGVGMRHDSTSDEHGSSTKSPSAITTYVSRARPPSLRETNCFAEYPTASNGRKVTIMLRSPSVHTVTPTSIAANPTKTALLACPAANNTKYEVLSVEKTFLRVCGVDYTGSEGAADLGVVWASSMQDCMNSCAGYPDCTGCSWGVIPGDAGSDHRCWLKSDLKTPTAVRSGWDFAILQ</sequence>
<dbReference type="STRING" id="655827.E9EFA2"/>
<feature type="region of interest" description="Disordered" evidence="1">
    <location>
        <begin position="1"/>
        <end position="48"/>
    </location>
</feature>
<gene>
    <name evidence="3" type="ORF">MAC_08550</name>
</gene>